<dbReference type="GeneID" id="61614525"/>
<dbReference type="Pfam" id="PF07302">
    <property type="entry name" value="AroM"/>
    <property type="match status" value="1"/>
</dbReference>
<reference evidence="1" key="1">
    <citation type="submission" date="2019-06" db="EMBL/GenBank/DDBJ databases">
        <authorList>
            <person name="Le Quere A."/>
            <person name="Colella S."/>
        </authorList>
    </citation>
    <scope>NUCLEOTIDE SEQUENCE</scope>
    <source>
        <strain evidence="1">EmedicaeMD41</strain>
    </source>
</reference>
<gene>
    <name evidence="1" type="ORF">EMEDMD4_910094</name>
</gene>
<evidence type="ECO:0000313" key="1">
    <source>
        <dbReference type="EMBL" id="VTZ65877.1"/>
    </source>
</evidence>
<dbReference type="AlphaFoldDB" id="A0A508XC43"/>
<sequence length="255" mass="27082">MNGNHPPLRIGFVSLGQGPRPDLEALHNRLFAAHGFEIVPVWEHVLDKLTATELQAIEAGAEAPAIRALHHGAGSDRAVGPPGTNTWFDREALTGRLGAAISRLEDKGVTLTIVCAAEMLPALDIRSRLPVIFPAYAMTAQTEMLARTTPAARIGFVVYGDRQRRQQVEGWRSQPWAGELSLHFSGAGSDIDAIVGDLAPVRPDLVFIWAYGAATGPGAAEQISRRLGVPVVSAAMAAVRMALSFLPAGAEQASS</sequence>
<dbReference type="InterPro" id="IPR010843">
    <property type="entry name" value="Uncharacterised_AroM"/>
</dbReference>
<dbReference type="Proteomes" id="UP000507954">
    <property type="component" value="Unassembled WGS sequence"/>
</dbReference>
<protein>
    <submittedName>
        <fullName evidence="1">AroM protein</fullName>
    </submittedName>
</protein>
<organism evidence="1">
    <name type="scientific">Sinorhizobium medicae</name>
    <dbReference type="NCBI Taxonomy" id="110321"/>
    <lineage>
        <taxon>Bacteria</taxon>
        <taxon>Pseudomonadati</taxon>
        <taxon>Pseudomonadota</taxon>
        <taxon>Alphaproteobacteria</taxon>
        <taxon>Hyphomicrobiales</taxon>
        <taxon>Rhizobiaceae</taxon>
        <taxon>Sinorhizobium/Ensifer group</taxon>
        <taxon>Sinorhizobium</taxon>
    </lineage>
</organism>
<dbReference type="RefSeq" id="WP_127587129.1">
    <property type="nucleotide sequence ID" value="NZ_CABFNB010000163.1"/>
</dbReference>
<dbReference type="EMBL" id="CABFNB010000163">
    <property type="protein sequence ID" value="VTZ65877.1"/>
    <property type="molecule type" value="Genomic_DNA"/>
</dbReference>
<name>A0A508XC43_9HYPH</name>
<accession>A0A508XC43</accession>
<proteinExistence type="predicted"/>